<dbReference type="SUPFAM" id="SSF141868">
    <property type="entry name" value="EAL domain-like"/>
    <property type="match status" value="1"/>
</dbReference>
<keyword evidence="2" id="KW-1185">Reference proteome</keyword>
<proteinExistence type="predicted"/>
<organism evidence="1 2">
    <name type="scientific">Levilactobacillus suantsaii</name>
    <dbReference type="NCBI Taxonomy" id="2292255"/>
    <lineage>
        <taxon>Bacteria</taxon>
        <taxon>Bacillati</taxon>
        <taxon>Bacillota</taxon>
        <taxon>Bacilli</taxon>
        <taxon>Lactobacillales</taxon>
        <taxon>Lactobacillaceae</taxon>
        <taxon>Levilactobacillus</taxon>
    </lineage>
</organism>
<evidence type="ECO:0000313" key="1">
    <source>
        <dbReference type="EMBL" id="RXI79846.1"/>
    </source>
</evidence>
<dbReference type="InterPro" id="IPR001633">
    <property type="entry name" value="EAL_dom"/>
</dbReference>
<sequence>MYRYFIQPQLDVSNQSLVGYELLIRQKRAGQWVLPHDFGAIPIAVQSDLIRQTAQKLRLKIGSVSFNTNQAQFIDPQIAQAILTAQQQIYPVTLVLEVTEEPTTVAVTTQQIIDQVRFFHQRGIQLSLDDVGTGLNTYPHLKPILGAASEVKFALQNFRQAHREAEIPTALKFWQEVATREHLRFILEGVETPAEDAMANQLGLNLRQGWYYGKPHLFKLTSTD</sequence>
<dbReference type="InterPro" id="IPR035919">
    <property type="entry name" value="EAL_sf"/>
</dbReference>
<dbReference type="GO" id="GO:0071111">
    <property type="term" value="F:cyclic-guanylate-specific phosphodiesterase activity"/>
    <property type="evidence" value="ECO:0007669"/>
    <property type="project" value="InterPro"/>
</dbReference>
<comment type="caution">
    <text evidence="1">The sequence shown here is derived from an EMBL/GenBank/DDBJ whole genome shotgun (WGS) entry which is preliminary data.</text>
</comment>
<dbReference type="InterPro" id="IPR050706">
    <property type="entry name" value="Cyclic-di-GMP_PDE-like"/>
</dbReference>
<dbReference type="RefSeq" id="WP_129031333.1">
    <property type="nucleotide sequence ID" value="NZ_CP059603.1"/>
</dbReference>
<dbReference type="Gene3D" id="3.20.20.450">
    <property type="entry name" value="EAL domain"/>
    <property type="match status" value="1"/>
</dbReference>
<dbReference type="SMART" id="SM00052">
    <property type="entry name" value="EAL"/>
    <property type="match status" value="1"/>
</dbReference>
<dbReference type="AlphaFoldDB" id="A0A4Q0VJS2"/>
<dbReference type="CDD" id="cd01948">
    <property type="entry name" value="EAL"/>
    <property type="match status" value="1"/>
</dbReference>
<name>A0A4Q0VJS2_9LACO</name>
<dbReference type="PROSITE" id="PS50883">
    <property type="entry name" value="EAL"/>
    <property type="match status" value="1"/>
</dbReference>
<dbReference type="Pfam" id="PF00563">
    <property type="entry name" value="EAL"/>
    <property type="match status" value="1"/>
</dbReference>
<dbReference type="PANTHER" id="PTHR33121">
    <property type="entry name" value="CYCLIC DI-GMP PHOSPHODIESTERASE PDEF"/>
    <property type="match status" value="1"/>
</dbReference>
<evidence type="ECO:0000313" key="2">
    <source>
        <dbReference type="Proteomes" id="UP000290602"/>
    </source>
</evidence>
<dbReference type="EMBL" id="QXIL01000002">
    <property type="protein sequence ID" value="RXI79846.1"/>
    <property type="molecule type" value="Genomic_DNA"/>
</dbReference>
<protein>
    <submittedName>
        <fullName evidence="1">EAL domain-containing protein</fullName>
    </submittedName>
</protein>
<dbReference type="Proteomes" id="UP000290602">
    <property type="component" value="Unassembled WGS sequence"/>
</dbReference>
<dbReference type="PANTHER" id="PTHR33121:SF70">
    <property type="entry name" value="SIGNALING PROTEIN YKOW"/>
    <property type="match status" value="1"/>
</dbReference>
<reference evidence="1 2" key="1">
    <citation type="submission" date="2018-08" db="EMBL/GenBank/DDBJ databases">
        <title>Lactobacillus suantsai sp. nov., isolated from traditional fermented suan-tsai in Taiwan.</title>
        <authorList>
            <person name="Huang C.-H."/>
        </authorList>
    </citation>
    <scope>NUCLEOTIDE SEQUENCE [LARGE SCALE GENOMIC DNA]</scope>
    <source>
        <strain evidence="1 2">BCRC 12945</strain>
    </source>
</reference>
<gene>
    <name evidence="1" type="ORF">DXH47_01555</name>
</gene>
<accession>A0A4Q0VJS2</accession>
<dbReference type="OrthoDB" id="8731447at2"/>